<proteinExistence type="predicted"/>
<evidence type="ECO:0000313" key="1">
    <source>
        <dbReference type="EMBL" id="DAA03354.1"/>
    </source>
</evidence>
<organism evidence="1">
    <name type="scientific">Drosophila melanogaster</name>
    <name type="common">Fruit fly</name>
    <dbReference type="NCBI Taxonomy" id="7227"/>
    <lineage>
        <taxon>Eukaryota</taxon>
        <taxon>Metazoa</taxon>
        <taxon>Ecdysozoa</taxon>
        <taxon>Arthropoda</taxon>
        <taxon>Hexapoda</taxon>
        <taxon>Insecta</taxon>
        <taxon>Pterygota</taxon>
        <taxon>Neoptera</taxon>
        <taxon>Endopterygota</taxon>
        <taxon>Diptera</taxon>
        <taxon>Brachycera</taxon>
        <taxon>Muscomorpha</taxon>
        <taxon>Ephydroidea</taxon>
        <taxon>Drosophilidae</taxon>
        <taxon>Drosophila</taxon>
        <taxon>Sophophora</taxon>
    </lineage>
</organism>
<protein>
    <submittedName>
        <fullName evidence="1">HDC19162</fullName>
    </submittedName>
</protein>
<gene>
    <name evidence="1" type="ORF">HDC19162</name>
</gene>
<name>Q6IIB2_DROME</name>
<accession>Q6IIB2</accession>
<reference evidence="1" key="1">
    <citation type="journal article" date="2003" name="Genome Biol.">
        <title>An integrated gene annotation and transcriptional profiling approach towards the full gene content of the Drosophila genome.</title>
        <authorList>
            <person name="Hild M."/>
            <person name="Beckmann B."/>
            <person name="Haas S.A."/>
            <person name="Koch B."/>
            <person name="Solovyev V."/>
            <person name="Busold C."/>
            <person name="Fellenberg K."/>
            <person name="Boutros M."/>
            <person name="Vingron M."/>
            <person name="Sauer F."/>
            <person name="Hoheisel J.D."/>
            <person name="Paro R."/>
        </authorList>
    </citation>
    <scope>NUCLEOTIDE SEQUENCE</scope>
</reference>
<dbReference type="EMBL" id="BK003154">
    <property type="protein sequence ID" value="DAA03354.1"/>
    <property type="molecule type" value="Genomic_DNA"/>
</dbReference>
<sequence>MANSPELERFCFLPLKSALFLPVWQDSSYSDTDSVWVPVCATDYIPTNFNSNSNSSSCPYSWLSWLSCWLLALGAPASSSVLYEEKQQIVGK</sequence>
<dbReference type="AlphaFoldDB" id="Q6IIB2"/>